<dbReference type="eggNOG" id="COG4114">
    <property type="taxonomic scope" value="Bacteria"/>
</dbReference>
<feature type="domain" description="Ferric siderophore reductase C-terminal" evidence="1">
    <location>
        <begin position="96"/>
        <end position="116"/>
    </location>
</feature>
<evidence type="ECO:0000313" key="2">
    <source>
        <dbReference type="EMBL" id="GAE34820.1"/>
    </source>
</evidence>
<dbReference type="Proteomes" id="UP000018896">
    <property type="component" value="Unassembled WGS sequence"/>
</dbReference>
<organism evidence="2 3">
    <name type="scientific">Halalkalibacter akibai (strain ATCC 43226 / DSM 21942 / CIP 109018 / JCM 9157 / 1139)</name>
    <name type="common">Bacillus akibai</name>
    <dbReference type="NCBI Taxonomy" id="1236973"/>
    <lineage>
        <taxon>Bacteria</taxon>
        <taxon>Bacillati</taxon>
        <taxon>Bacillota</taxon>
        <taxon>Bacilli</taxon>
        <taxon>Bacillales</taxon>
        <taxon>Bacillaceae</taxon>
        <taxon>Halalkalibacter</taxon>
    </lineage>
</organism>
<keyword evidence="3" id="KW-1185">Reference proteome</keyword>
<dbReference type="Pfam" id="PF11575">
    <property type="entry name" value="FhuF_C"/>
    <property type="match status" value="1"/>
</dbReference>
<dbReference type="InterPro" id="IPR024726">
    <property type="entry name" value="FhuF_C"/>
</dbReference>
<dbReference type="AlphaFoldDB" id="W4QRT7"/>
<sequence>MFTSTVTPLLDCISDQVQIRPRELWGQLLNGLEYGKTIAIQLAETADERQAINDDFHWLTKQASHDLFNSLKNRLDFPLKEIENPSVPGQMQRMKATCCLYYQTEGSKGKCYTCPRMSVKEREIRKKEIVAEVTQ</sequence>
<dbReference type="EMBL" id="BAUV01000011">
    <property type="protein sequence ID" value="GAE34820.1"/>
    <property type="molecule type" value="Genomic_DNA"/>
</dbReference>
<gene>
    <name evidence="2" type="ORF">JCM9157_1900</name>
</gene>
<comment type="caution">
    <text evidence="2">The sequence shown here is derived from an EMBL/GenBank/DDBJ whole genome shotgun (WGS) entry which is preliminary data.</text>
</comment>
<name>W4QRT7_HALA3</name>
<evidence type="ECO:0000259" key="1">
    <source>
        <dbReference type="Pfam" id="PF11575"/>
    </source>
</evidence>
<dbReference type="STRING" id="1236973.JCM9157_1900"/>
<proteinExistence type="predicted"/>
<protein>
    <recommendedName>
        <fullName evidence="1">Ferric siderophore reductase C-terminal domain-containing protein</fullName>
    </recommendedName>
</protein>
<reference evidence="2 3" key="1">
    <citation type="journal article" date="2014" name="Genome Announc.">
        <title>Draft Genome Sequences of Three Alkaliphilic Bacillus Strains, Bacillus wakoensis JCM 9140T, Bacillus akibai JCM 9157T, and Bacillus hemicellulosilyticus JCM 9152T.</title>
        <authorList>
            <person name="Yuki M."/>
            <person name="Oshima K."/>
            <person name="Suda W."/>
            <person name="Oshida Y."/>
            <person name="Kitamura K."/>
            <person name="Iida T."/>
            <person name="Hattori M."/>
            <person name="Ohkuma M."/>
        </authorList>
    </citation>
    <scope>NUCLEOTIDE SEQUENCE [LARGE SCALE GENOMIC DNA]</scope>
    <source>
        <strain evidence="2 3">JCM 9157</strain>
    </source>
</reference>
<evidence type="ECO:0000313" key="3">
    <source>
        <dbReference type="Proteomes" id="UP000018896"/>
    </source>
</evidence>
<accession>W4QRT7</accession>